<sequence length="28" mass="3458">MKFFEKKFHNIGKTYIFISPQFFNQTSE</sequence>
<accession>A0A0A9FX11</accession>
<protein>
    <submittedName>
        <fullName evidence="1">Uncharacterized protein</fullName>
    </submittedName>
</protein>
<reference evidence="1" key="1">
    <citation type="submission" date="2014-09" db="EMBL/GenBank/DDBJ databases">
        <authorList>
            <person name="Magalhaes I.L.F."/>
            <person name="Oliveira U."/>
            <person name="Santos F.R."/>
            <person name="Vidigal T.H.D.A."/>
            <person name="Brescovit A.D."/>
            <person name="Santos A.J."/>
        </authorList>
    </citation>
    <scope>NUCLEOTIDE SEQUENCE</scope>
    <source>
        <tissue evidence="1">Shoot tissue taken approximately 20 cm above the soil surface</tissue>
    </source>
</reference>
<organism evidence="1">
    <name type="scientific">Arundo donax</name>
    <name type="common">Giant reed</name>
    <name type="synonym">Donax arundinaceus</name>
    <dbReference type="NCBI Taxonomy" id="35708"/>
    <lineage>
        <taxon>Eukaryota</taxon>
        <taxon>Viridiplantae</taxon>
        <taxon>Streptophyta</taxon>
        <taxon>Embryophyta</taxon>
        <taxon>Tracheophyta</taxon>
        <taxon>Spermatophyta</taxon>
        <taxon>Magnoliopsida</taxon>
        <taxon>Liliopsida</taxon>
        <taxon>Poales</taxon>
        <taxon>Poaceae</taxon>
        <taxon>PACMAD clade</taxon>
        <taxon>Arundinoideae</taxon>
        <taxon>Arundineae</taxon>
        <taxon>Arundo</taxon>
    </lineage>
</organism>
<dbReference type="AlphaFoldDB" id="A0A0A9FX11"/>
<evidence type="ECO:0000313" key="1">
    <source>
        <dbReference type="EMBL" id="JAE16802.1"/>
    </source>
</evidence>
<name>A0A0A9FX11_ARUDO</name>
<dbReference type="EMBL" id="GBRH01181094">
    <property type="protein sequence ID" value="JAE16802.1"/>
    <property type="molecule type" value="Transcribed_RNA"/>
</dbReference>
<proteinExistence type="predicted"/>
<reference evidence="1" key="2">
    <citation type="journal article" date="2015" name="Data Brief">
        <title>Shoot transcriptome of the giant reed, Arundo donax.</title>
        <authorList>
            <person name="Barrero R.A."/>
            <person name="Guerrero F.D."/>
            <person name="Moolhuijzen P."/>
            <person name="Goolsby J.A."/>
            <person name="Tidwell J."/>
            <person name="Bellgard S.E."/>
            <person name="Bellgard M.I."/>
        </authorList>
    </citation>
    <scope>NUCLEOTIDE SEQUENCE</scope>
    <source>
        <tissue evidence="1">Shoot tissue taken approximately 20 cm above the soil surface</tissue>
    </source>
</reference>